<dbReference type="SUPFAM" id="SSF100950">
    <property type="entry name" value="NagB/RpiA/CoA transferase-like"/>
    <property type="match status" value="1"/>
</dbReference>
<dbReference type="InterPro" id="IPR050313">
    <property type="entry name" value="Carb_Metab_HTH_regulators"/>
</dbReference>
<dbReference type="PRINTS" id="PR00037">
    <property type="entry name" value="HTHLACR"/>
</dbReference>
<dbReference type="InterPro" id="IPR018356">
    <property type="entry name" value="Tscrpt_reg_HTH_DeoR_CS"/>
</dbReference>
<name>A0A2P8F9Q2_9RHOB</name>
<keyword evidence="3" id="KW-0238">DNA-binding</keyword>
<keyword evidence="1" id="KW-0678">Repressor</keyword>
<feature type="domain" description="HTH deoR-type" evidence="5">
    <location>
        <begin position="7"/>
        <end position="62"/>
    </location>
</feature>
<organism evidence="6 7">
    <name type="scientific">Shimia abyssi</name>
    <dbReference type="NCBI Taxonomy" id="1662395"/>
    <lineage>
        <taxon>Bacteria</taxon>
        <taxon>Pseudomonadati</taxon>
        <taxon>Pseudomonadota</taxon>
        <taxon>Alphaproteobacteria</taxon>
        <taxon>Rhodobacterales</taxon>
        <taxon>Roseobacteraceae</taxon>
    </lineage>
</organism>
<dbReference type="Pfam" id="PF08220">
    <property type="entry name" value="HTH_DeoR"/>
    <property type="match status" value="1"/>
</dbReference>
<evidence type="ECO:0000313" key="7">
    <source>
        <dbReference type="Proteomes" id="UP000240418"/>
    </source>
</evidence>
<proteinExistence type="predicted"/>
<evidence type="ECO:0000256" key="2">
    <source>
        <dbReference type="ARBA" id="ARBA00023015"/>
    </source>
</evidence>
<dbReference type="Gene3D" id="1.10.10.10">
    <property type="entry name" value="Winged helix-like DNA-binding domain superfamily/Winged helix DNA-binding domain"/>
    <property type="match status" value="1"/>
</dbReference>
<keyword evidence="4" id="KW-0804">Transcription</keyword>
<keyword evidence="2" id="KW-0805">Transcription regulation</keyword>
<keyword evidence="7" id="KW-1185">Reference proteome</keyword>
<gene>
    <name evidence="6" type="ORF">CLV88_11028</name>
</gene>
<dbReference type="PROSITE" id="PS00894">
    <property type="entry name" value="HTH_DEOR_1"/>
    <property type="match status" value="1"/>
</dbReference>
<evidence type="ECO:0000256" key="4">
    <source>
        <dbReference type="ARBA" id="ARBA00023163"/>
    </source>
</evidence>
<evidence type="ECO:0000313" key="6">
    <source>
        <dbReference type="EMBL" id="PSL18451.1"/>
    </source>
</evidence>
<dbReference type="EMBL" id="PYGJ01000010">
    <property type="protein sequence ID" value="PSL18451.1"/>
    <property type="molecule type" value="Genomic_DNA"/>
</dbReference>
<dbReference type="Proteomes" id="UP000240418">
    <property type="component" value="Unassembled WGS sequence"/>
</dbReference>
<dbReference type="Gene3D" id="3.40.50.1360">
    <property type="match status" value="1"/>
</dbReference>
<dbReference type="PROSITE" id="PS51000">
    <property type="entry name" value="HTH_DEOR_2"/>
    <property type="match status" value="1"/>
</dbReference>
<dbReference type="GO" id="GO:0003700">
    <property type="term" value="F:DNA-binding transcription factor activity"/>
    <property type="evidence" value="ECO:0007669"/>
    <property type="project" value="InterPro"/>
</dbReference>
<dbReference type="RefSeq" id="WP_106609169.1">
    <property type="nucleotide sequence ID" value="NZ_PYGJ01000010.1"/>
</dbReference>
<dbReference type="InterPro" id="IPR037171">
    <property type="entry name" value="NagB/RpiA_transferase-like"/>
</dbReference>
<dbReference type="InterPro" id="IPR014036">
    <property type="entry name" value="DeoR-like_C"/>
</dbReference>
<evidence type="ECO:0000256" key="3">
    <source>
        <dbReference type="ARBA" id="ARBA00023125"/>
    </source>
</evidence>
<dbReference type="PANTHER" id="PTHR30363:SF4">
    <property type="entry name" value="GLYCEROL-3-PHOSPHATE REGULON REPRESSOR"/>
    <property type="match status" value="1"/>
</dbReference>
<dbReference type="OrthoDB" id="9814815at2"/>
<dbReference type="GO" id="GO:0003677">
    <property type="term" value="F:DNA binding"/>
    <property type="evidence" value="ECO:0007669"/>
    <property type="project" value="UniProtKB-KW"/>
</dbReference>
<evidence type="ECO:0000256" key="1">
    <source>
        <dbReference type="ARBA" id="ARBA00022491"/>
    </source>
</evidence>
<reference evidence="6 7" key="1">
    <citation type="submission" date="2018-03" db="EMBL/GenBank/DDBJ databases">
        <title>Genomic Encyclopedia of Archaeal and Bacterial Type Strains, Phase II (KMG-II): from individual species to whole genera.</title>
        <authorList>
            <person name="Goeker M."/>
        </authorList>
    </citation>
    <scope>NUCLEOTIDE SEQUENCE [LARGE SCALE GENOMIC DNA]</scope>
    <source>
        <strain evidence="6 7">DSM 100673</strain>
    </source>
</reference>
<evidence type="ECO:0000259" key="5">
    <source>
        <dbReference type="PROSITE" id="PS51000"/>
    </source>
</evidence>
<dbReference type="InterPro" id="IPR001034">
    <property type="entry name" value="DeoR_HTH"/>
</dbReference>
<dbReference type="SUPFAM" id="SSF46785">
    <property type="entry name" value="Winged helix' DNA-binding domain"/>
    <property type="match status" value="1"/>
</dbReference>
<sequence length="256" mass="27443">MRPSKNSQSRHAAILARLKENGRATVDELAALFVTTPQTIRKDLSYLADEGLVMRFHGGASLLAGTEYTRFSVRQQIAKDEKETIGRAVAEMVPDNTAVMINSGTTTAAVARHLQGHTGLKIVTDSVSVANEIRDFPGVEVMVPGGVVRASDGAILGEVAVDFIRQFRSDVAVIGAAAIAQDGALLDYDLREASLVRAIVENARHVILAADSSKYDRMASVCIGHLSQVRTLVTDRRCPQELRALCVAHGVGLVEA</sequence>
<accession>A0A2P8F9Q2</accession>
<dbReference type="AlphaFoldDB" id="A0A2P8F9Q2"/>
<dbReference type="PANTHER" id="PTHR30363">
    <property type="entry name" value="HTH-TYPE TRANSCRIPTIONAL REGULATOR SRLR-RELATED"/>
    <property type="match status" value="1"/>
</dbReference>
<dbReference type="Pfam" id="PF00455">
    <property type="entry name" value="DeoRC"/>
    <property type="match status" value="1"/>
</dbReference>
<dbReference type="InterPro" id="IPR036388">
    <property type="entry name" value="WH-like_DNA-bd_sf"/>
</dbReference>
<dbReference type="SMART" id="SM00420">
    <property type="entry name" value="HTH_DEOR"/>
    <property type="match status" value="1"/>
</dbReference>
<protein>
    <submittedName>
        <fullName evidence="6">DeoR family transcriptional regulator</fullName>
    </submittedName>
</protein>
<dbReference type="SMART" id="SM01134">
    <property type="entry name" value="DeoRC"/>
    <property type="match status" value="1"/>
</dbReference>
<comment type="caution">
    <text evidence="6">The sequence shown here is derived from an EMBL/GenBank/DDBJ whole genome shotgun (WGS) entry which is preliminary data.</text>
</comment>
<dbReference type="InterPro" id="IPR036390">
    <property type="entry name" value="WH_DNA-bd_sf"/>
</dbReference>